<name>A0A0S3SSB7_PHAAN</name>
<keyword evidence="3" id="KW-1185">Reference proteome</keyword>
<feature type="region of interest" description="Disordered" evidence="1">
    <location>
        <begin position="1"/>
        <end position="38"/>
    </location>
</feature>
<evidence type="ECO:0000313" key="2">
    <source>
        <dbReference type="EMBL" id="BAT95722.1"/>
    </source>
</evidence>
<feature type="compositionally biased region" description="Basic and acidic residues" evidence="1">
    <location>
        <begin position="1"/>
        <end position="24"/>
    </location>
</feature>
<organism evidence="2 3">
    <name type="scientific">Vigna angularis var. angularis</name>
    <dbReference type="NCBI Taxonomy" id="157739"/>
    <lineage>
        <taxon>Eukaryota</taxon>
        <taxon>Viridiplantae</taxon>
        <taxon>Streptophyta</taxon>
        <taxon>Embryophyta</taxon>
        <taxon>Tracheophyta</taxon>
        <taxon>Spermatophyta</taxon>
        <taxon>Magnoliopsida</taxon>
        <taxon>eudicotyledons</taxon>
        <taxon>Gunneridae</taxon>
        <taxon>Pentapetalae</taxon>
        <taxon>rosids</taxon>
        <taxon>fabids</taxon>
        <taxon>Fabales</taxon>
        <taxon>Fabaceae</taxon>
        <taxon>Papilionoideae</taxon>
        <taxon>50 kb inversion clade</taxon>
        <taxon>NPAAA clade</taxon>
        <taxon>indigoferoid/millettioid clade</taxon>
        <taxon>Phaseoleae</taxon>
        <taxon>Vigna</taxon>
    </lineage>
</organism>
<proteinExistence type="predicted"/>
<protein>
    <submittedName>
        <fullName evidence="2">Uncharacterized protein</fullName>
    </submittedName>
</protein>
<evidence type="ECO:0000256" key="1">
    <source>
        <dbReference type="SAM" id="MobiDB-lite"/>
    </source>
</evidence>
<feature type="compositionally biased region" description="Basic residues" evidence="1">
    <location>
        <begin position="28"/>
        <end position="37"/>
    </location>
</feature>
<accession>A0A0S3SSB7</accession>
<dbReference type="OrthoDB" id="1731207at2759"/>
<sequence>HRKNHYRGDHSHHNDHNSGHHNDYYQHQPRRHHHHRDHYVEPKLDLPPFYGRDNVEEYFEWEMKVEQIFECYHIDDKRRITLATLTFC</sequence>
<dbReference type="Proteomes" id="UP000291084">
    <property type="component" value="Chromosome 8"/>
</dbReference>
<evidence type="ECO:0000313" key="3">
    <source>
        <dbReference type="Proteomes" id="UP000291084"/>
    </source>
</evidence>
<dbReference type="AlphaFoldDB" id="A0A0S3SSB7"/>
<dbReference type="EMBL" id="AP015041">
    <property type="protein sequence ID" value="BAT95722.1"/>
    <property type="molecule type" value="Genomic_DNA"/>
</dbReference>
<reference evidence="2 3" key="1">
    <citation type="journal article" date="2015" name="Sci. Rep.">
        <title>The power of single molecule real-time sequencing technology in the de novo assembly of a eukaryotic genome.</title>
        <authorList>
            <person name="Sakai H."/>
            <person name="Naito K."/>
            <person name="Ogiso-Tanaka E."/>
            <person name="Takahashi Y."/>
            <person name="Iseki K."/>
            <person name="Muto C."/>
            <person name="Satou K."/>
            <person name="Teruya K."/>
            <person name="Shiroma A."/>
            <person name="Shimoji M."/>
            <person name="Hirano T."/>
            <person name="Itoh T."/>
            <person name="Kaga A."/>
            <person name="Tomooka N."/>
        </authorList>
    </citation>
    <scope>NUCLEOTIDE SEQUENCE [LARGE SCALE GENOMIC DNA]</scope>
    <source>
        <strain evidence="3">cv. Shumari</strain>
    </source>
</reference>
<feature type="non-terminal residue" evidence="2">
    <location>
        <position position="1"/>
    </location>
</feature>
<gene>
    <name evidence="2" type="primary">Vigan.08G249700</name>
    <name evidence="2" type="ORF">VIGAN_08249700</name>
</gene>